<dbReference type="RefSeq" id="WP_145388984.1">
    <property type="nucleotide sequence ID" value="NZ_CP037423.1"/>
</dbReference>
<proteinExistence type="predicted"/>
<evidence type="ECO:0000256" key="1">
    <source>
        <dbReference type="SAM" id="Phobius"/>
    </source>
</evidence>
<dbReference type="OrthoDB" id="9808192at2"/>
<feature type="transmembrane region" description="Helical" evidence="1">
    <location>
        <begin position="144"/>
        <end position="166"/>
    </location>
</feature>
<dbReference type="Proteomes" id="UP000319004">
    <property type="component" value="Chromosome"/>
</dbReference>
<evidence type="ECO:0000313" key="3">
    <source>
        <dbReference type="EMBL" id="QDV44692.1"/>
    </source>
</evidence>
<feature type="transmembrane region" description="Helical" evidence="1">
    <location>
        <begin position="91"/>
        <end position="107"/>
    </location>
</feature>
<sequence precursor="true">MMLRMLALISLFAAVSTASAHPGHSHELAGTVPNGIAHPWMGIDHLLAMLVVGVMAMRCGPRGRWTLPVLFCGSMAIASLVGRAIGPVSGLEIGLALTLVAMGVCLVRRFHHAMFPVIATLCGGLHGFAHGVDIGAGVGSVQYLAGMMLGTAVIHLIGIGIGTALYPTPSRSPCVDPSTSNTVA</sequence>
<keyword evidence="1" id="KW-1133">Transmembrane helix</keyword>
<protein>
    <submittedName>
        <fullName evidence="3">HupE / UreJ protein</fullName>
    </submittedName>
</protein>
<evidence type="ECO:0000256" key="2">
    <source>
        <dbReference type="SAM" id="SignalP"/>
    </source>
</evidence>
<accession>A0A518HV13</accession>
<dbReference type="Pfam" id="PF04955">
    <property type="entry name" value="HupE_UreJ"/>
    <property type="match status" value="1"/>
</dbReference>
<keyword evidence="1" id="KW-0472">Membrane</keyword>
<dbReference type="PIRSF" id="PIRSF016919">
    <property type="entry name" value="HupE_UreJ"/>
    <property type="match status" value="1"/>
</dbReference>
<dbReference type="InterPro" id="IPR007038">
    <property type="entry name" value="HupE_UreJ"/>
</dbReference>
<name>A0A518HV13_9BACT</name>
<evidence type="ECO:0000313" key="4">
    <source>
        <dbReference type="Proteomes" id="UP000319004"/>
    </source>
</evidence>
<feature type="chain" id="PRO_5022163664" evidence="2">
    <location>
        <begin position="21"/>
        <end position="184"/>
    </location>
</feature>
<keyword evidence="2" id="KW-0732">Signal</keyword>
<dbReference type="EMBL" id="CP037423">
    <property type="protein sequence ID" value="QDV44692.1"/>
    <property type="molecule type" value="Genomic_DNA"/>
</dbReference>
<keyword evidence="4" id="KW-1185">Reference proteome</keyword>
<keyword evidence="1" id="KW-0812">Transmembrane</keyword>
<dbReference type="KEGG" id="snep:Enr13x_45600"/>
<reference evidence="3 4" key="1">
    <citation type="submission" date="2019-03" db="EMBL/GenBank/DDBJ databases">
        <title>Deep-cultivation of Planctomycetes and their phenomic and genomic characterization uncovers novel biology.</title>
        <authorList>
            <person name="Wiegand S."/>
            <person name="Jogler M."/>
            <person name="Boedeker C."/>
            <person name="Pinto D."/>
            <person name="Vollmers J."/>
            <person name="Rivas-Marin E."/>
            <person name="Kohn T."/>
            <person name="Peeters S.H."/>
            <person name="Heuer A."/>
            <person name="Rast P."/>
            <person name="Oberbeckmann S."/>
            <person name="Bunk B."/>
            <person name="Jeske O."/>
            <person name="Meyerdierks A."/>
            <person name="Storesund J.E."/>
            <person name="Kallscheuer N."/>
            <person name="Luecker S."/>
            <person name="Lage O.M."/>
            <person name="Pohl T."/>
            <person name="Merkel B.J."/>
            <person name="Hornburger P."/>
            <person name="Mueller R.-W."/>
            <person name="Bruemmer F."/>
            <person name="Labrenz M."/>
            <person name="Spormann A.M."/>
            <person name="Op den Camp H."/>
            <person name="Overmann J."/>
            <person name="Amann R."/>
            <person name="Jetten M.S.M."/>
            <person name="Mascher T."/>
            <person name="Medema M.H."/>
            <person name="Devos D.P."/>
            <person name="Kaster A.-K."/>
            <person name="Ovreas L."/>
            <person name="Rohde M."/>
            <person name="Galperin M.Y."/>
            <person name="Jogler C."/>
        </authorList>
    </citation>
    <scope>NUCLEOTIDE SEQUENCE [LARGE SCALE GENOMIC DNA]</scope>
    <source>
        <strain evidence="3 4">Enr13</strain>
    </source>
</reference>
<gene>
    <name evidence="3" type="ORF">Enr13x_45600</name>
</gene>
<feature type="transmembrane region" description="Helical" evidence="1">
    <location>
        <begin position="114"/>
        <end position="132"/>
    </location>
</feature>
<organism evidence="3 4">
    <name type="scientific">Stieleria neptunia</name>
    <dbReference type="NCBI Taxonomy" id="2527979"/>
    <lineage>
        <taxon>Bacteria</taxon>
        <taxon>Pseudomonadati</taxon>
        <taxon>Planctomycetota</taxon>
        <taxon>Planctomycetia</taxon>
        <taxon>Pirellulales</taxon>
        <taxon>Pirellulaceae</taxon>
        <taxon>Stieleria</taxon>
    </lineage>
</organism>
<dbReference type="AlphaFoldDB" id="A0A518HV13"/>
<feature type="signal peptide" evidence="2">
    <location>
        <begin position="1"/>
        <end position="20"/>
    </location>
</feature>